<evidence type="ECO:0000313" key="3">
    <source>
        <dbReference type="Proteomes" id="UP001499841"/>
    </source>
</evidence>
<evidence type="ECO:0000256" key="1">
    <source>
        <dbReference type="SAM" id="Phobius"/>
    </source>
</evidence>
<organism evidence="2 3">
    <name type="scientific">Georgenia daeguensis</name>
    <dbReference type="NCBI Taxonomy" id="908355"/>
    <lineage>
        <taxon>Bacteria</taxon>
        <taxon>Bacillati</taxon>
        <taxon>Actinomycetota</taxon>
        <taxon>Actinomycetes</taxon>
        <taxon>Micrococcales</taxon>
        <taxon>Bogoriellaceae</taxon>
        <taxon>Georgenia</taxon>
    </lineage>
</organism>
<comment type="caution">
    <text evidence="2">The sequence shown here is derived from an EMBL/GenBank/DDBJ whole genome shotgun (WGS) entry which is preliminary data.</text>
</comment>
<reference evidence="3" key="1">
    <citation type="journal article" date="2019" name="Int. J. Syst. Evol. Microbiol.">
        <title>The Global Catalogue of Microorganisms (GCM) 10K type strain sequencing project: providing services to taxonomists for standard genome sequencing and annotation.</title>
        <authorList>
            <consortium name="The Broad Institute Genomics Platform"/>
            <consortium name="The Broad Institute Genome Sequencing Center for Infectious Disease"/>
            <person name="Wu L."/>
            <person name="Ma J."/>
        </authorList>
    </citation>
    <scope>NUCLEOTIDE SEQUENCE [LARGE SCALE GENOMIC DNA]</scope>
    <source>
        <strain evidence="3">JCM 17459</strain>
    </source>
</reference>
<evidence type="ECO:0000313" key="2">
    <source>
        <dbReference type="EMBL" id="GAA3513596.1"/>
    </source>
</evidence>
<evidence type="ECO:0008006" key="4">
    <source>
        <dbReference type="Google" id="ProtNLM"/>
    </source>
</evidence>
<feature type="transmembrane region" description="Helical" evidence="1">
    <location>
        <begin position="168"/>
        <end position="190"/>
    </location>
</feature>
<accession>A0ABP6URJ8</accession>
<gene>
    <name evidence="2" type="ORF">GCM10022262_41710</name>
</gene>
<proteinExistence type="predicted"/>
<dbReference type="Proteomes" id="UP001499841">
    <property type="component" value="Unassembled WGS sequence"/>
</dbReference>
<dbReference type="EMBL" id="BAABBA010000046">
    <property type="protein sequence ID" value="GAA3513596.1"/>
    <property type="molecule type" value="Genomic_DNA"/>
</dbReference>
<keyword evidence="1" id="KW-0472">Membrane</keyword>
<keyword evidence="3" id="KW-1185">Reference proteome</keyword>
<protein>
    <recommendedName>
        <fullName evidence="4">PH domain-containing protein</fullName>
    </recommendedName>
</protein>
<sequence length="194" mass="20919">MALRQRHAGHPTERTLAGPRPAIVAVTGTGFVICATFCVLGMVSSDDFAGYVVWSTAICAWLAFMGGLGTSRIVVDQGSAVLILRNVVFDVRIPAVTIRRVRGGNGVRVETLDGQKWEATSFGSSLFQVAFSSRRFRDAAKDVSVWAKKQQLDQATGSSPVTWHVRSWWLKVTPLLLVTGATVGLLISAVRFGA</sequence>
<feature type="transmembrane region" description="Helical" evidence="1">
    <location>
        <begin position="21"/>
        <end position="42"/>
    </location>
</feature>
<dbReference type="RefSeq" id="WP_345045569.1">
    <property type="nucleotide sequence ID" value="NZ_BAABBA010000046.1"/>
</dbReference>
<keyword evidence="1" id="KW-1133">Transmembrane helix</keyword>
<keyword evidence="1" id="KW-0812">Transmembrane</keyword>
<feature type="transmembrane region" description="Helical" evidence="1">
    <location>
        <begin position="48"/>
        <end position="68"/>
    </location>
</feature>
<name>A0ABP6URJ8_9MICO</name>